<dbReference type="EMBL" id="LQCI01000009">
    <property type="protein sequence ID" value="KZB86022.1"/>
    <property type="molecule type" value="Genomic_DNA"/>
</dbReference>
<reference evidence="3 5" key="1">
    <citation type="submission" date="2015-12" db="EMBL/GenBank/DDBJ databases">
        <title>Amycolatopsis regifaucium genome sequencing and assembly.</title>
        <authorList>
            <person name="Mayilraj S."/>
        </authorList>
    </citation>
    <scope>NUCLEOTIDE SEQUENCE [LARGE SCALE GENOMIC DNA]</scope>
    <source>
        <strain evidence="3 5">GY080</strain>
    </source>
</reference>
<evidence type="ECO:0000256" key="2">
    <source>
        <dbReference type="SAM" id="Phobius"/>
    </source>
</evidence>
<dbReference type="AlphaFoldDB" id="A0A154MNZ6"/>
<accession>A0A154MNZ6</accession>
<dbReference type="Gene3D" id="2.160.20.80">
    <property type="entry name" value="E3 ubiquitin-protein ligase SopA"/>
    <property type="match status" value="1"/>
</dbReference>
<evidence type="ECO:0000313" key="4">
    <source>
        <dbReference type="EMBL" id="OKA04913.1"/>
    </source>
</evidence>
<gene>
    <name evidence="4" type="ORF">ATP06_0227980</name>
    <name evidence="3" type="ORF">AVL48_27905</name>
</gene>
<comment type="caution">
    <text evidence="3">The sequence shown here is derived from an EMBL/GenBank/DDBJ whole genome shotgun (WGS) entry which is preliminary data.</text>
</comment>
<dbReference type="Proteomes" id="UP000186883">
    <property type="component" value="Unassembled WGS sequence"/>
</dbReference>
<reference evidence="4 6" key="2">
    <citation type="submission" date="2016-11" db="EMBL/GenBank/DDBJ databases">
        <title>Genome sequencing of Amycolatopsis regifaucium.</title>
        <authorList>
            <person name="Mayilraj S."/>
            <person name="Kaur N."/>
        </authorList>
    </citation>
    <scope>NUCLEOTIDE SEQUENCE [LARGE SCALE GENOMIC DNA]</scope>
    <source>
        <strain evidence="4 6">GY080</strain>
    </source>
</reference>
<feature type="region of interest" description="Disordered" evidence="1">
    <location>
        <begin position="640"/>
        <end position="672"/>
    </location>
</feature>
<evidence type="ECO:0000313" key="5">
    <source>
        <dbReference type="Proteomes" id="UP000076321"/>
    </source>
</evidence>
<keyword evidence="2" id="KW-0472">Membrane</keyword>
<evidence type="ECO:0000256" key="1">
    <source>
        <dbReference type="SAM" id="MobiDB-lite"/>
    </source>
</evidence>
<feature type="transmembrane region" description="Helical" evidence="2">
    <location>
        <begin position="44"/>
        <end position="66"/>
    </location>
</feature>
<keyword evidence="6" id="KW-1185">Reference proteome</keyword>
<evidence type="ECO:0000313" key="3">
    <source>
        <dbReference type="EMBL" id="KZB86022.1"/>
    </source>
</evidence>
<proteinExistence type="predicted"/>
<dbReference type="InterPro" id="IPR001646">
    <property type="entry name" value="5peptide_repeat"/>
</dbReference>
<organism evidence="3 5">
    <name type="scientific">Amycolatopsis regifaucium</name>
    <dbReference type="NCBI Taxonomy" id="546365"/>
    <lineage>
        <taxon>Bacteria</taxon>
        <taxon>Bacillati</taxon>
        <taxon>Actinomycetota</taxon>
        <taxon>Actinomycetes</taxon>
        <taxon>Pseudonocardiales</taxon>
        <taxon>Pseudonocardiaceae</taxon>
        <taxon>Amycolatopsis</taxon>
    </lineage>
</organism>
<feature type="compositionally biased region" description="Basic and acidic residues" evidence="1">
    <location>
        <begin position="654"/>
        <end position="672"/>
    </location>
</feature>
<dbReference type="Proteomes" id="UP000076321">
    <property type="component" value="Unassembled WGS sequence"/>
</dbReference>
<keyword evidence="2" id="KW-1133">Transmembrane helix</keyword>
<feature type="compositionally biased region" description="Low complexity" evidence="1">
    <location>
        <begin position="185"/>
        <end position="205"/>
    </location>
</feature>
<name>A0A154MNZ6_9PSEU</name>
<feature type="transmembrane region" description="Helical" evidence="2">
    <location>
        <begin position="78"/>
        <end position="98"/>
    </location>
</feature>
<dbReference type="EMBL" id="LOBU02000019">
    <property type="protein sequence ID" value="OKA04913.1"/>
    <property type="molecule type" value="Genomic_DNA"/>
</dbReference>
<sequence>MTTPPAPDPLDPALPSTSPPMSVLVYRKPVEPPAELPVLSNRTIVWAAVTLIVLGVGVAAGLLVAFGDGGHAGRLDAIKTAGTIVLGTGGAAALWLTARRQRTSELSLNQARAAHAATVADAEARRITDLYGKAADQLGAAQAPVRLAGLYALERLAQDNPAQRQTIVDLLCAYLRMPYEPPSGGPARRPAARPSGVPRPLLGSSARRRASVRLAPPSPPADVATGGSTEAEQERQVRRTAQTILFRHLKIGAEENPVHTFWSSISLDLTGALLGPANLLGCRVAAADFTGATFTGDVWFGSAHFGLNAVFTGVRFAGEVSFSDARFDYDARFDGATFDRFARFGGVEFRGSTTFARARFRSPTVFTGTKFDSDAYFASARFDDRAEFGKTRFAARGVFADASFAGNTYFHDAEFTFEAGFSGARFEGAFTQFGGSTLAEAGFHSTRFGGETGFTATRFTGEATFGMAKFGRSVEFTRAWFDGQVNFGGTWFTRSVVFDEAMFAGDTRFHECHFERTAEFHRTRFAADVWFDSTEFVEGAGFAEAVFCGRALLVGARFGGVSGFRRARFERDVIFKYIRFGDRVSFTDTHFAHPPQIRTVWVRVDGRKPGMDSTWPPGTEVRDAYERPYVASEGQWGVLVPVPSDDAAGSPDRPAGEERRPDGGEHRRTGDV</sequence>
<evidence type="ECO:0000313" key="6">
    <source>
        <dbReference type="Proteomes" id="UP000186883"/>
    </source>
</evidence>
<keyword evidence="2" id="KW-0812">Transmembrane</keyword>
<evidence type="ECO:0008006" key="7">
    <source>
        <dbReference type="Google" id="ProtNLM"/>
    </source>
</evidence>
<dbReference type="RefSeq" id="WP_061982622.1">
    <property type="nucleotide sequence ID" value="NZ_FOPQ01000006.1"/>
</dbReference>
<dbReference type="Pfam" id="PF13576">
    <property type="entry name" value="Pentapeptide_3"/>
    <property type="match status" value="2"/>
</dbReference>
<protein>
    <recommendedName>
        <fullName evidence="7">Pentapeptide repeat-containing protein</fullName>
    </recommendedName>
</protein>
<feature type="region of interest" description="Disordered" evidence="1">
    <location>
        <begin position="181"/>
        <end position="237"/>
    </location>
</feature>